<feature type="transmembrane region" description="Helical" evidence="6">
    <location>
        <begin position="394"/>
        <end position="415"/>
    </location>
</feature>
<evidence type="ECO:0000256" key="6">
    <source>
        <dbReference type="SAM" id="Phobius"/>
    </source>
</evidence>
<dbReference type="GO" id="GO:0016020">
    <property type="term" value="C:membrane"/>
    <property type="evidence" value="ECO:0007669"/>
    <property type="project" value="UniProtKB-SubCell"/>
</dbReference>
<name>A0A1B1SCX7_9BACT</name>
<dbReference type="Proteomes" id="UP000186351">
    <property type="component" value="Chromosome"/>
</dbReference>
<keyword evidence="2" id="KW-0813">Transport</keyword>
<protein>
    <submittedName>
        <fullName evidence="7">MFS transporter</fullName>
    </submittedName>
</protein>
<feature type="transmembrane region" description="Helical" evidence="6">
    <location>
        <begin position="12"/>
        <end position="34"/>
    </location>
</feature>
<gene>
    <name evidence="7" type="ORF">A4V02_13500</name>
</gene>
<accession>A0A1B1SCX7</accession>
<dbReference type="RefSeq" id="WP_068961911.1">
    <property type="nucleotide sequence ID" value="NZ_CAJTAP010000034.1"/>
</dbReference>
<dbReference type="GeneID" id="65537891"/>
<organism evidence="7 8">
    <name type="scientific">Muribaculum intestinale</name>
    <dbReference type="NCBI Taxonomy" id="1796646"/>
    <lineage>
        <taxon>Bacteria</taxon>
        <taxon>Pseudomonadati</taxon>
        <taxon>Bacteroidota</taxon>
        <taxon>Bacteroidia</taxon>
        <taxon>Bacteroidales</taxon>
        <taxon>Muribaculaceae</taxon>
        <taxon>Muribaculum</taxon>
    </lineage>
</organism>
<dbReference type="STRING" id="1796646.A4V02_13500"/>
<dbReference type="SUPFAM" id="SSF103473">
    <property type="entry name" value="MFS general substrate transporter"/>
    <property type="match status" value="1"/>
</dbReference>
<sequence>MSGKKGEITPWAWVSTLYFAEAMPYVAVMTLSVLMYKVMGVSNGEIAFYTSWLYLPWVIKPLWSPFVDLFRTKRWWIIATEALIAIGLACVAFTLPGAWFFRLSLAFFWLTAFVSATHDIAADGFYMLALTPHQQAFYVGIRSTFYRIATIAAQGGLVAVAWAIGESGVSVAMSWAIVMGIISACFFIFALYHSRVLPRPAIDRPAEGITVRNAGKEFLRTFATFFRKPQALAGILFMLLYRVPEAQLVKLINPFLVDGRDAGGLGLSTGEVGLVYGTVGVIGLTVGGIVGGIVTARGGLKKWLWPMAWSISLTCATFCYLAWAQPTSLLTICACVGIEQLGYGFGFSAYMLYLIYYSEGELRTAHYAICTGFMALGMMLPGMVAGWIQEQLGYLGFFWWVMICCVVTIAVTALVKVPAGFGKKHV</sequence>
<evidence type="ECO:0000256" key="5">
    <source>
        <dbReference type="ARBA" id="ARBA00023136"/>
    </source>
</evidence>
<keyword evidence="4 6" id="KW-1133">Transmembrane helix</keyword>
<dbReference type="PANTHER" id="PTHR12778:SF10">
    <property type="entry name" value="MAJOR FACILITATOR SUPERFAMILY DOMAIN-CONTAINING PROTEIN 3"/>
    <property type="match status" value="1"/>
</dbReference>
<evidence type="ECO:0000313" key="8">
    <source>
        <dbReference type="Proteomes" id="UP000186351"/>
    </source>
</evidence>
<evidence type="ECO:0000256" key="3">
    <source>
        <dbReference type="ARBA" id="ARBA00022692"/>
    </source>
</evidence>
<dbReference type="EMBL" id="CP015402">
    <property type="protein sequence ID" value="ANU64637.1"/>
    <property type="molecule type" value="Genomic_DNA"/>
</dbReference>
<feature type="transmembrane region" description="Helical" evidence="6">
    <location>
        <begin position="329"/>
        <end position="355"/>
    </location>
</feature>
<feature type="transmembrane region" description="Helical" evidence="6">
    <location>
        <begin position="274"/>
        <end position="296"/>
    </location>
</feature>
<feature type="transmembrane region" description="Helical" evidence="6">
    <location>
        <begin position="107"/>
        <end position="132"/>
    </location>
</feature>
<feature type="transmembrane region" description="Helical" evidence="6">
    <location>
        <begin position="144"/>
        <end position="165"/>
    </location>
</feature>
<evidence type="ECO:0000256" key="4">
    <source>
        <dbReference type="ARBA" id="ARBA00022989"/>
    </source>
</evidence>
<dbReference type="PANTHER" id="PTHR12778">
    <property type="entry name" value="SOLUTE CARRIER FAMILY 33 ACETYL-COA TRANSPORTER -RELATED"/>
    <property type="match status" value="1"/>
</dbReference>
<keyword evidence="8" id="KW-1185">Reference proteome</keyword>
<feature type="transmembrane region" description="Helical" evidence="6">
    <location>
        <begin position="303"/>
        <end position="323"/>
    </location>
</feature>
<reference evidence="8" key="1">
    <citation type="submission" date="2016-04" db="EMBL/GenBank/DDBJ databases">
        <title>Complete Genome Sequences of Twelve Strains of a Stable Defined Moderately Diverse Mouse Microbiota 2 (sDMDMm2).</title>
        <authorList>
            <person name="Uchimura Y."/>
            <person name="Wyss M."/>
            <person name="Brugiroux S."/>
            <person name="Limenitakis J.P."/>
            <person name="Stecher B."/>
            <person name="McCoy K.D."/>
            <person name="Macpherson A.J."/>
        </authorList>
    </citation>
    <scope>NUCLEOTIDE SEQUENCE [LARGE SCALE GENOMIC DNA]</scope>
    <source>
        <strain evidence="8">YL27</strain>
    </source>
</reference>
<dbReference type="InterPro" id="IPR036259">
    <property type="entry name" value="MFS_trans_sf"/>
</dbReference>
<keyword evidence="5 6" id="KW-0472">Membrane</keyword>
<accession>A0A1Z2XFN7</accession>
<evidence type="ECO:0000256" key="2">
    <source>
        <dbReference type="ARBA" id="ARBA00022448"/>
    </source>
</evidence>
<proteinExistence type="predicted"/>
<evidence type="ECO:0000256" key="1">
    <source>
        <dbReference type="ARBA" id="ARBA00004141"/>
    </source>
</evidence>
<dbReference type="InterPro" id="IPR004752">
    <property type="entry name" value="AmpG_permease/AT-1"/>
</dbReference>
<feature type="transmembrane region" description="Helical" evidence="6">
    <location>
        <begin position="367"/>
        <end position="388"/>
    </location>
</feature>
<feature type="transmembrane region" description="Helical" evidence="6">
    <location>
        <begin position="46"/>
        <end position="63"/>
    </location>
</feature>
<keyword evidence="3 6" id="KW-0812">Transmembrane</keyword>
<feature type="transmembrane region" description="Helical" evidence="6">
    <location>
        <begin position="75"/>
        <end position="101"/>
    </location>
</feature>
<dbReference type="KEGG" id="pary:A4V02_13500"/>
<dbReference type="Gene3D" id="1.20.1250.20">
    <property type="entry name" value="MFS general substrate transporter like domains"/>
    <property type="match status" value="1"/>
</dbReference>
<evidence type="ECO:0000313" key="7">
    <source>
        <dbReference type="EMBL" id="ANU64637.1"/>
    </source>
</evidence>
<feature type="transmembrane region" description="Helical" evidence="6">
    <location>
        <begin position="225"/>
        <end position="243"/>
    </location>
</feature>
<dbReference type="AlphaFoldDB" id="A0A1B1SCX7"/>
<dbReference type="OrthoDB" id="9787815at2"/>
<feature type="transmembrane region" description="Helical" evidence="6">
    <location>
        <begin position="171"/>
        <end position="192"/>
    </location>
</feature>
<comment type="subcellular location">
    <subcellularLocation>
        <location evidence="1">Membrane</location>
        <topology evidence="1">Multi-pass membrane protein</topology>
    </subcellularLocation>
</comment>